<evidence type="ECO:0000313" key="1">
    <source>
        <dbReference type="EMBL" id="CAG8475653.1"/>
    </source>
</evidence>
<sequence length="104" mass="11916">MRNCNIGHCFQEATTSIYHISDTVRTCSYCNAKLFLTEIQEMCSKSEKIKLVSADNTIALRNLFIRNDDIENDFRKNIRAYNSIFAFTSIGIKLNENLANGKKL</sequence>
<keyword evidence="2" id="KW-1185">Reference proteome</keyword>
<gene>
    <name evidence="1" type="ORF">GMARGA_LOCUS989</name>
</gene>
<protein>
    <submittedName>
        <fullName evidence="1">28661_t:CDS:1</fullName>
    </submittedName>
</protein>
<dbReference type="Proteomes" id="UP000789901">
    <property type="component" value="Unassembled WGS sequence"/>
</dbReference>
<name>A0ABM8VY26_GIGMA</name>
<accession>A0ABM8VY26</accession>
<organism evidence="1 2">
    <name type="scientific">Gigaspora margarita</name>
    <dbReference type="NCBI Taxonomy" id="4874"/>
    <lineage>
        <taxon>Eukaryota</taxon>
        <taxon>Fungi</taxon>
        <taxon>Fungi incertae sedis</taxon>
        <taxon>Mucoromycota</taxon>
        <taxon>Glomeromycotina</taxon>
        <taxon>Glomeromycetes</taxon>
        <taxon>Diversisporales</taxon>
        <taxon>Gigasporaceae</taxon>
        <taxon>Gigaspora</taxon>
    </lineage>
</organism>
<comment type="caution">
    <text evidence="1">The sequence shown here is derived from an EMBL/GenBank/DDBJ whole genome shotgun (WGS) entry which is preliminary data.</text>
</comment>
<dbReference type="EMBL" id="CAJVQB010000218">
    <property type="protein sequence ID" value="CAG8475653.1"/>
    <property type="molecule type" value="Genomic_DNA"/>
</dbReference>
<proteinExistence type="predicted"/>
<evidence type="ECO:0000313" key="2">
    <source>
        <dbReference type="Proteomes" id="UP000789901"/>
    </source>
</evidence>
<reference evidence="1 2" key="1">
    <citation type="submission" date="2021-06" db="EMBL/GenBank/DDBJ databases">
        <authorList>
            <person name="Kallberg Y."/>
            <person name="Tangrot J."/>
            <person name="Rosling A."/>
        </authorList>
    </citation>
    <scope>NUCLEOTIDE SEQUENCE [LARGE SCALE GENOMIC DNA]</scope>
    <source>
        <strain evidence="1 2">120-4 pot B 10/14</strain>
    </source>
</reference>